<feature type="domain" description="Nudix hydrolase" evidence="1">
    <location>
        <begin position="158"/>
        <end position="306"/>
    </location>
</feature>
<evidence type="ECO:0000313" key="2">
    <source>
        <dbReference type="EMBL" id="KAL2292775.1"/>
    </source>
</evidence>
<dbReference type="EMBL" id="JBAWTH010000002">
    <property type="protein sequence ID" value="KAL2292775.1"/>
    <property type="molecule type" value="Genomic_DNA"/>
</dbReference>
<evidence type="ECO:0000259" key="1">
    <source>
        <dbReference type="PROSITE" id="PS51462"/>
    </source>
</evidence>
<dbReference type="PROSITE" id="PS51462">
    <property type="entry name" value="NUDIX"/>
    <property type="match status" value="1"/>
</dbReference>
<dbReference type="CDD" id="cd03676">
    <property type="entry name" value="NUDIX_Tnr3_like"/>
    <property type="match status" value="1"/>
</dbReference>
<keyword evidence="3" id="KW-1185">Reference proteome</keyword>
<sequence length="339" mass="37931">MALNKPVGSQSSWLTIANKLDNVPRANQENSETFAESFNCYWTFSIQEGAQDSQIPVGYIADWLLEMIHWNRHPRFTIHRGSKIILLDAKNGTAQPPGADSDGSESLHALIMELLDDGGVPGFRHSHYKGDRCQILGLQTRIEIDRNAAQLFRLLTMGAHMTCHTWETPEEDRQLKLLVPRRAFNKKYDAGKLDNTVTGGIANGDTPLQTILAEAEEEAALSRDFVTENIKAMDTLSYFNQCSPAEGGHMRPRVLYTLELKLPHAMLPRPNDGEVSEFLRMDAQEVKDAVLAGEMTDDAAIVWLGFLVRRGIVDEQNEPDLPQITGRMHRYLPVPVGKA</sequence>
<dbReference type="SUPFAM" id="SSF55811">
    <property type="entry name" value="Nudix"/>
    <property type="match status" value="1"/>
</dbReference>
<protein>
    <recommendedName>
        <fullName evidence="1">Nudix hydrolase domain-containing protein</fullName>
    </recommendedName>
</protein>
<dbReference type="InterPro" id="IPR015797">
    <property type="entry name" value="NUDIX_hydrolase-like_dom_sf"/>
</dbReference>
<reference evidence="2 3" key="1">
    <citation type="submission" date="2024-03" db="EMBL/GenBank/DDBJ databases">
        <title>A high-quality draft genome sequence of Diaporthe vaccinii, a causative agent of upright dieback and viscid rot disease in cranberry plants.</title>
        <authorList>
            <person name="Sarrasin M."/>
            <person name="Lang B.F."/>
            <person name="Burger G."/>
        </authorList>
    </citation>
    <scope>NUCLEOTIDE SEQUENCE [LARGE SCALE GENOMIC DNA]</scope>
    <source>
        <strain evidence="2 3">IS7</strain>
    </source>
</reference>
<accession>A0ABR4FDJ9</accession>
<name>A0ABR4FDJ9_9PEZI</name>
<dbReference type="Pfam" id="PF00293">
    <property type="entry name" value="NUDIX"/>
    <property type="match status" value="1"/>
</dbReference>
<proteinExistence type="predicted"/>
<dbReference type="Proteomes" id="UP001600888">
    <property type="component" value="Unassembled WGS sequence"/>
</dbReference>
<dbReference type="InterPro" id="IPR000086">
    <property type="entry name" value="NUDIX_hydrolase_dom"/>
</dbReference>
<organism evidence="2 3">
    <name type="scientific">Diaporthe vaccinii</name>
    <dbReference type="NCBI Taxonomy" id="105482"/>
    <lineage>
        <taxon>Eukaryota</taxon>
        <taxon>Fungi</taxon>
        <taxon>Dikarya</taxon>
        <taxon>Ascomycota</taxon>
        <taxon>Pezizomycotina</taxon>
        <taxon>Sordariomycetes</taxon>
        <taxon>Sordariomycetidae</taxon>
        <taxon>Diaporthales</taxon>
        <taxon>Diaporthaceae</taxon>
        <taxon>Diaporthe</taxon>
        <taxon>Diaporthe eres species complex</taxon>
    </lineage>
</organism>
<comment type="caution">
    <text evidence="2">The sequence shown here is derived from an EMBL/GenBank/DDBJ whole genome shotgun (WGS) entry which is preliminary data.</text>
</comment>
<gene>
    <name evidence="2" type="ORF">FJTKL_07843</name>
</gene>
<dbReference type="Gene3D" id="3.90.79.10">
    <property type="entry name" value="Nucleoside Triphosphate Pyrophosphohydrolase"/>
    <property type="match status" value="1"/>
</dbReference>
<evidence type="ECO:0000313" key="3">
    <source>
        <dbReference type="Proteomes" id="UP001600888"/>
    </source>
</evidence>